<dbReference type="EMBL" id="CH991560">
    <property type="protein sequence ID" value="EDQ87240.1"/>
    <property type="molecule type" value="Genomic_DNA"/>
</dbReference>
<dbReference type="Gene3D" id="1.20.910.10">
    <property type="entry name" value="Heme oxygenase-like"/>
    <property type="match status" value="1"/>
</dbReference>
<feature type="chain" id="PRO_5002745288" description="Secreted protein" evidence="1">
    <location>
        <begin position="20"/>
        <end position="279"/>
    </location>
</feature>
<organism evidence="2 3">
    <name type="scientific">Monosiga brevicollis</name>
    <name type="common">Choanoflagellate</name>
    <dbReference type="NCBI Taxonomy" id="81824"/>
    <lineage>
        <taxon>Eukaryota</taxon>
        <taxon>Choanoflagellata</taxon>
        <taxon>Craspedida</taxon>
        <taxon>Salpingoecidae</taxon>
        <taxon>Monosiga</taxon>
    </lineage>
</organism>
<protein>
    <recommendedName>
        <fullName evidence="4">Secreted protein</fullName>
    </recommendedName>
</protein>
<keyword evidence="3" id="KW-1185">Reference proteome</keyword>
<keyword evidence="1" id="KW-0732">Signal</keyword>
<accession>A9V599</accession>
<dbReference type="AlphaFoldDB" id="A9V599"/>
<evidence type="ECO:0000256" key="1">
    <source>
        <dbReference type="SAM" id="SignalP"/>
    </source>
</evidence>
<dbReference type="InterPro" id="IPR016084">
    <property type="entry name" value="Haem_Oase-like_multi-hlx"/>
</dbReference>
<dbReference type="InParanoid" id="A9V599"/>
<reference evidence="2 3" key="1">
    <citation type="journal article" date="2008" name="Nature">
        <title>The genome of the choanoflagellate Monosiga brevicollis and the origin of metazoans.</title>
        <authorList>
            <consortium name="JGI Sequencing"/>
            <person name="King N."/>
            <person name="Westbrook M.J."/>
            <person name="Young S.L."/>
            <person name="Kuo A."/>
            <person name="Abedin M."/>
            <person name="Chapman J."/>
            <person name="Fairclough S."/>
            <person name="Hellsten U."/>
            <person name="Isogai Y."/>
            <person name="Letunic I."/>
            <person name="Marr M."/>
            <person name="Pincus D."/>
            <person name="Putnam N."/>
            <person name="Rokas A."/>
            <person name="Wright K.J."/>
            <person name="Zuzow R."/>
            <person name="Dirks W."/>
            <person name="Good M."/>
            <person name="Goodstein D."/>
            <person name="Lemons D."/>
            <person name="Li W."/>
            <person name="Lyons J.B."/>
            <person name="Morris A."/>
            <person name="Nichols S."/>
            <person name="Richter D.J."/>
            <person name="Salamov A."/>
            <person name="Bork P."/>
            <person name="Lim W.A."/>
            <person name="Manning G."/>
            <person name="Miller W.T."/>
            <person name="McGinnis W."/>
            <person name="Shapiro H."/>
            <person name="Tjian R."/>
            <person name="Grigoriev I.V."/>
            <person name="Rokhsar D."/>
        </authorList>
    </citation>
    <scope>NUCLEOTIDE SEQUENCE [LARGE SCALE GENOMIC DNA]</scope>
    <source>
        <strain evidence="3">MX1 / ATCC 50154</strain>
    </source>
</reference>
<gene>
    <name evidence="2" type="ORF">MONBRDRAFT_33415</name>
</gene>
<proteinExistence type="predicted"/>
<name>A9V599_MONBE</name>
<evidence type="ECO:0008006" key="4">
    <source>
        <dbReference type="Google" id="ProtNLM"/>
    </source>
</evidence>
<dbReference type="RefSeq" id="XP_001747853.1">
    <property type="nucleotide sequence ID" value="XM_001747801.1"/>
</dbReference>
<sequence>MHLPGSWQWLCGLFLVVAATGVDTVAKAEEQVTSCPVPSKGPIHPGIFKHSQALAELITNHFVHTADNANFEVFLQQDLLYLMQYAEVVRPGLDACRRHKNPCLRQLIIDLESKLSYGDSNANEYKEMFNIQHANEPNEALLAYFDFYKSHHETCEATIAAMQVCLCSYKMVAKALNDALNNSPADGMTSLTRKRLEDFVFLNGGDAPIVKHGMEGSTCAIGRTILGLLGSGGDDASFLDEPTAQLILEKAVQLEARLWHVPIASEASAESPMPHAGEL</sequence>
<feature type="signal peptide" evidence="1">
    <location>
        <begin position="1"/>
        <end position="19"/>
    </location>
</feature>
<evidence type="ECO:0000313" key="3">
    <source>
        <dbReference type="Proteomes" id="UP000001357"/>
    </source>
</evidence>
<evidence type="ECO:0000313" key="2">
    <source>
        <dbReference type="EMBL" id="EDQ87240.1"/>
    </source>
</evidence>
<dbReference type="SUPFAM" id="SSF48613">
    <property type="entry name" value="Heme oxygenase-like"/>
    <property type="match status" value="1"/>
</dbReference>
<dbReference type="Proteomes" id="UP000001357">
    <property type="component" value="Unassembled WGS sequence"/>
</dbReference>
<dbReference type="KEGG" id="mbr:MONBRDRAFT_33415"/>
<dbReference type="GeneID" id="5893142"/>